<comment type="caution">
    <text evidence="1">The sequence shown here is derived from an EMBL/GenBank/DDBJ whole genome shotgun (WGS) entry which is preliminary data.</text>
</comment>
<sequence length="76" mass="8557">MRTKHQCPRCTRAHTAAQWPALEYLSTLELPGDAKDPRPMSQEWRKCVCGNAIQVDLFDPDNELFRITSANARGAA</sequence>
<dbReference type="EMBL" id="MELK01000023">
    <property type="protein sequence ID" value="OFW58416.1"/>
    <property type="molecule type" value="Genomic_DNA"/>
</dbReference>
<reference evidence="1 2" key="1">
    <citation type="journal article" date="2016" name="Nat. Commun.">
        <title>Thousands of microbial genomes shed light on interconnected biogeochemical processes in an aquifer system.</title>
        <authorList>
            <person name="Anantharaman K."/>
            <person name="Brown C.T."/>
            <person name="Hug L.A."/>
            <person name="Sharon I."/>
            <person name="Castelle C.J."/>
            <person name="Probst A.J."/>
            <person name="Thomas B.C."/>
            <person name="Singh A."/>
            <person name="Wilkins M.J."/>
            <person name="Karaoz U."/>
            <person name="Brodie E.L."/>
            <person name="Williams K.H."/>
            <person name="Hubbard S.S."/>
            <person name="Banfield J.F."/>
        </authorList>
    </citation>
    <scope>NUCLEOTIDE SEQUENCE [LARGE SCALE GENOMIC DNA]</scope>
</reference>
<protein>
    <submittedName>
        <fullName evidence="1">Uncharacterized protein</fullName>
    </submittedName>
</protein>
<gene>
    <name evidence="1" type="ORF">A2Y75_01525</name>
</gene>
<dbReference type="AlphaFoldDB" id="A0A1F2WNI6"/>
<proteinExistence type="predicted"/>
<evidence type="ECO:0000313" key="2">
    <source>
        <dbReference type="Proteomes" id="UP000177876"/>
    </source>
</evidence>
<dbReference type="Proteomes" id="UP000177876">
    <property type="component" value="Unassembled WGS sequence"/>
</dbReference>
<organism evidence="1 2">
    <name type="scientific">Candidatus Solincola sediminis</name>
    <dbReference type="NCBI Taxonomy" id="1797199"/>
    <lineage>
        <taxon>Bacteria</taxon>
        <taxon>Bacillati</taxon>
        <taxon>Actinomycetota</taxon>
        <taxon>Candidatus Geothermincolia</taxon>
        <taxon>Candidatus Geothermincolales</taxon>
        <taxon>Candidatus Geothermincolaceae</taxon>
        <taxon>Candidatus Solincola</taxon>
    </lineage>
</organism>
<dbReference type="STRING" id="1797197.A2Y75_01525"/>
<accession>A0A1F2WNI6</accession>
<name>A0A1F2WNI6_9ACTN</name>
<evidence type="ECO:0000313" key="1">
    <source>
        <dbReference type="EMBL" id="OFW58416.1"/>
    </source>
</evidence>